<dbReference type="InterPro" id="IPR001789">
    <property type="entry name" value="Sig_transdc_resp-reg_receiver"/>
</dbReference>
<dbReference type="RefSeq" id="WP_311555338.1">
    <property type="nucleotide sequence ID" value="NZ_JAVREJ010000003.1"/>
</dbReference>
<dbReference type="PANTHER" id="PTHR44591:SF3">
    <property type="entry name" value="RESPONSE REGULATORY DOMAIN-CONTAINING PROTEIN"/>
    <property type="match status" value="1"/>
</dbReference>
<evidence type="ECO:0000313" key="5">
    <source>
        <dbReference type="Proteomes" id="UP001183202"/>
    </source>
</evidence>
<dbReference type="SMART" id="SM00448">
    <property type="entry name" value="REC"/>
    <property type="match status" value="1"/>
</dbReference>
<evidence type="ECO:0000256" key="1">
    <source>
        <dbReference type="ARBA" id="ARBA00022553"/>
    </source>
</evidence>
<dbReference type="Proteomes" id="UP001183202">
    <property type="component" value="Unassembled WGS sequence"/>
</dbReference>
<feature type="modified residue" description="4-aspartylphosphate" evidence="2">
    <location>
        <position position="57"/>
    </location>
</feature>
<name>A0ABU2N766_9PSEU</name>
<protein>
    <submittedName>
        <fullName evidence="4">Response regulator</fullName>
    </submittedName>
</protein>
<dbReference type="InterPro" id="IPR011006">
    <property type="entry name" value="CheY-like_superfamily"/>
</dbReference>
<dbReference type="EMBL" id="JAVREJ010000003">
    <property type="protein sequence ID" value="MDT0349333.1"/>
    <property type="molecule type" value="Genomic_DNA"/>
</dbReference>
<keyword evidence="5" id="KW-1185">Reference proteome</keyword>
<dbReference type="Pfam" id="PF00072">
    <property type="entry name" value="Response_reg"/>
    <property type="match status" value="1"/>
</dbReference>
<gene>
    <name evidence="4" type="ORF">RM445_07310</name>
</gene>
<dbReference type="PANTHER" id="PTHR44591">
    <property type="entry name" value="STRESS RESPONSE REGULATOR PROTEIN 1"/>
    <property type="match status" value="1"/>
</dbReference>
<dbReference type="InterPro" id="IPR050595">
    <property type="entry name" value="Bact_response_regulator"/>
</dbReference>
<organism evidence="4 5">
    <name type="scientific">Pseudonocardia charpentierae</name>
    <dbReference type="NCBI Taxonomy" id="3075545"/>
    <lineage>
        <taxon>Bacteria</taxon>
        <taxon>Bacillati</taxon>
        <taxon>Actinomycetota</taxon>
        <taxon>Actinomycetes</taxon>
        <taxon>Pseudonocardiales</taxon>
        <taxon>Pseudonocardiaceae</taxon>
        <taxon>Pseudonocardia</taxon>
    </lineage>
</organism>
<dbReference type="SUPFAM" id="SSF52172">
    <property type="entry name" value="CheY-like"/>
    <property type="match status" value="1"/>
</dbReference>
<proteinExistence type="predicted"/>
<evidence type="ECO:0000313" key="4">
    <source>
        <dbReference type="EMBL" id="MDT0349333.1"/>
    </source>
</evidence>
<reference evidence="5" key="1">
    <citation type="submission" date="2023-07" db="EMBL/GenBank/DDBJ databases">
        <title>30 novel species of actinomycetes from the DSMZ collection.</title>
        <authorList>
            <person name="Nouioui I."/>
        </authorList>
    </citation>
    <scope>NUCLEOTIDE SEQUENCE [LARGE SCALE GENOMIC DNA]</scope>
    <source>
        <strain evidence="5">DSM 45834</strain>
    </source>
</reference>
<sequence length="184" mass="20169">MTTASRPKVLAVDDRRENLVALQAILEGLAFEVVTVGGGEDALKKLLVDDYAVILLDAHMPGMDGFETAEHIKRRERTRHVPILFLTAVDYDPHLAFRGYQAGAVDYISKPFDPWVLRSKVSVFVDLWAVQSQLAARAAEHETLGAAVDDVLDMLGTNGTPMEDPAAMLDRIRTRLGSARAGLD</sequence>
<dbReference type="PROSITE" id="PS50110">
    <property type="entry name" value="RESPONSE_REGULATORY"/>
    <property type="match status" value="1"/>
</dbReference>
<evidence type="ECO:0000259" key="3">
    <source>
        <dbReference type="PROSITE" id="PS50110"/>
    </source>
</evidence>
<dbReference type="Gene3D" id="3.40.50.2300">
    <property type="match status" value="1"/>
</dbReference>
<accession>A0ABU2N766</accession>
<feature type="domain" description="Response regulatory" evidence="3">
    <location>
        <begin position="8"/>
        <end position="125"/>
    </location>
</feature>
<comment type="caution">
    <text evidence="4">The sequence shown here is derived from an EMBL/GenBank/DDBJ whole genome shotgun (WGS) entry which is preliminary data.</text>
</comment>
<keyword evidence="1 2" id="KW-0597">Phosphoprotein</keyword>
<evidence type="ECO:0000256" key="2">
    <source>
        <dbReference type="PROSITE-ProRule" id="PRU00169"/>
    </source>
</evidence>